<proteinExistence type="predicted"/>
<dbReference type="Proteomes" id="UP001054945">
    <property type="component" value="Unassembled WGS sequence"/>
</dbReference>
<organism evidence="1 2">
    <name type="scientific">Caerostris extrusa</name>
    <name type="common">Bark spider</name>
    <name type="synonym">Caerostris bankana</name>
    <dbReference type="NCBI Taxonomy" id="172846"/>
    <lineage>
        <taxon>Eukaryota</taxon>
        <taxon>Metazoa</taxon>
        <taxon>Ecdysozoa</taxon>
        <taxon>Arthropoda</taxon>
        <taxon>Chelicerata</taxon>
        <taxon>Arachnida</taxon>
        <taxon>Araneae</taxon>
        <taxon>Araneomorphae</taxon>
        <taxon>Entelegynae</taxon>
        <taxon>Araneoidea</taxon>
        <taxon>Araneidae</taxon>
        <taxon>Caerostris</taxon>
    </lineage>
</organism>
<comment type="caution">
    <text evidence="1">The sequence shown here is derived from an EMBL/GenBank/DDBJ whole genome shotgun (WGS) entry which is preliminary data.</text>
</comment>
<gene>
    <name evidence="1" type="ORF">CEXT_247411</name>
</gene>
<reference evidence="1 2" key="1">
    <citation type="submission" date="2021-06" db="EMBL/GenBank/DDBJ databases">
        <title>Caerostris extrusa draft genome.</title>
        <authorList>
            <person name="Kono N."/>
            <person name="Arakawa K."/>
        </authorList>
    </citation>
    <scope>NUCLEOTIDE SEQUENCE [LARGE SCALE GENOMIC DNA]</scope>
</reference>
<dbReference type="EMBL" id="BPLR01004364">
    <property type="protein sequence ID" value="GIX94345.1"/>
    <property type="molecule type" value="Genomic_DNA"/>
</dbReference>
<evidence type="ECO:0000313" key="2">
    <source>
        <dbReference type="Proteomes" id="UP001054945"/>
    </source>
</evidence>
<protein>
    <submittedName>
        <fullName evidence="1">Uncharacterized protein</fullName>
    </submittedName>
</protein>
<keyword evidence="2" id="KW-1185">Reference proteome</keyword>
<dbReference type="AlphaFoldDB" id="A0AAV4PAX2"/>
<name>A0AAV4PAX2_CAEEX</name>
<evidence type="ECO:0000313" key="1">
    <source>
        <dbReference type="EMBL" id="GIX94345.1"/>
    </source>
</evidence>
<accession>A0AAV4PAX2</accession>
<sequence length="85" mass="10018">MLHDVRWSSMSWVLNEVRRCELVYLSAWDLKQCLDPQLCSGSNMESIPPKGRYWEENSFTLTRILSEEFKSSLEGIFPWGIVDEF</sequence>